<dbReference type="EMBL" id="JAAARO010000004">
    <property type="protein sequence ID" value="KAF5748774.1"/>
    <property type="molecule type" value="Genomic_DNA"/>
</dbReference>
<keyword evidence="3" id="KW-0472">Membrane</keyword>
<feature type="transmembrane region" description="Helical" evidence="3">
    <location>
        <begin position="527"/>
        <end position="547"/>
    </location>
</feature>
<keyword evidence="2" id="KW-0677">Repeat</keyword>
<keyword evidence="3" id="KW-0812">Transmembrane</keyword>
<evidence type="ECO:0000256" key="1">
    <source>
        <dbReference type="ARBA" id="ARBA00022574"/>
    </source>
</evidence>
<dbReference type="Gene3D" id="2.130.10.10">
    <property type="entry name" value="YVTN repeat-like/Quinoprotein amine dehydrogenase"/>
    <property type="match status" value="1"/>
</dbReference>
<organism evidence="4 5">
    <name type="scientific">Tripterygium wilfordii</name>
    <name type="common">Thunder God vine</name>
    <dbReference type="NCBI Taxonomy" id="458696"/>
    <lineage>
        <taxon>Eukaryota</taxon>
        <taxon>Viridiplantae</taxon>
        <taxon>Streptophyta</taxon>
        <taxon>Embryophyta</taxon>
        <taxon>Tracheophyta</taxon>
        <taxon>Spermatophyta</taxon>
        <taxon>Magnoliopsida</taxon>
        <taxon>eudicotyledons</taxon>
        <taxon>Gunneridae</taxon>
        <taxon>Pentapetalae</taxon>
        <taxon>rosids</taxon>
        <taxon>fabids</taxon>
        <taxon>Celastrales</taxon>
        <taxon>Celastraceae</taxon>
        <taxon>Tripterygium</taxon>
    </lineage>
</organism>
<evidence type="ECO:0000256" key="2">
    <source>
        <dbReference type="ARBA" id="ARBA00022737"/>
    </source>
</evidence>
<evidence type="ECO:0000256" key="3">
    <source>
        <dbReference type="SAM" id="Phobius"/>
    </source>
</evidence>
<keyword evidence="5" id="KW-1185">Reference proteome</keyword>
<dbReference type="InterPro" id="IPR015943">
    <property type="entry name" value="WD40/YVTN_repeat-like_dom_sf"/>
</dbReference>
<dbReference type="FunCoup" id="A0A7J7DRJ0">
    <property type="interactions" value="75"/>
</dbReference>
<keyword evidence="3" id="KW-1133">Transmembrane helix</keyword>
<dbReference type="AlphaFoldDB" id="A0A7J7DRJ0"/>
<proteinExistence type="predicted"/>
<dbReference type="InterPro" id="IPR051179">
    <property type="entry name" value="WD_repeat_multifunction"/>
</dbReference>
<reference evidence="4 5" key="1">
    <citation type="journal article" date="2020" name="Nat. Commun.">
        <title>Genome of Tripterygium wilfordii and identification of cytochrome P450 involved in triptolide biosynthesis.</title>
        <authorList>
            <person name="Tu L."/>
            <person name="Su P."/>
            <person name="Zhang Z."/>
            <person name="Gao L."/>
            <person name="Wang J."/>
            <person name="Hu T."/>
            <person name="Zhou J."/>
            <person name="Zhang Y."/>
            <person name="Zhao Y."/>
            <person name="Liu Y."/>
            <person name="Song Y."/>
            <person name="Tong Y."/>
            <person name="Lu Y."/>
            <person name="Yang J."/>
            <person name="Xu C."/>
            <person name="Jia M."/>
            <person name="Peters R.J."/>
            <person name="Huang L."/>
            <person name="Gao W."/>
        </authorList>
    </citation>
    <scope>NUCLEOTIDE SEQUENCE [LARGE SCALE GENOMIC DNA]</scope>
    <source>
        <strain evidence="5">cv. XIE 37</strain>
        <tissue evidence="4">Leaf</tissue>
    </source>
</reference>
<dbReference type="InterPro" id="IPR036322">
    <property type="entry name" value="WD40_repeat_dom_sf"/>
</dbReference>
<dbReference type="InParanoid" id="A0A7J7DRJ0"/>
<keyword evidence="1" id="KW-0853">WD repeat</keyword>
<evidence type="ECO:0000313" key="5">
    <source>
        <dbReference type="Proteomes" id="UP000593562"/>
    </source>
</evidence>
<dbReference type="Proteomes" id="UP000593562">
    <property type="component" value="Unassembled WGS sequence"/>
</dbReference>
<dbReference type="PANTHER" id="PTHR19857:SF21">
    <property type="entry name" value="ANAPHASE-PROMOTING COMPLEX SUBUNIT 4 WD40 DOMAIN-CONTAINING PROTEIN"/>
    <property type="match status" value="1"/>
</dbReference>
<comment type="caution">
    <text evidence="4">The sequence shown here is derived from an EMBL/GenBank/DDBJ whole genome shotgun (WGS) entry which is preliminary data.</text>
</comment>
<gene>
    <name evidence="4" type="ORF">HS088_TW04G00732</name>
</gene>
<dbReference type="SUPFAM" id="SSF50978">
    <property type="entry name" value="WD40 repeat-like"/>
    <property type="match status" value="1"/>
</dbReference>
<evidence type="ECO:0008006" key="6">
    <source>
        <dbReference type="Google" id="ProtNLM"/>
    </source>
</evidence>
<accession>A0A7J7DRJ0</accession>
<sequence>MGREAFQMGHFQVSLFPLIVGTAQMITVSRPAHHCGLFFSLRKRRGEEEKEEQKEGRAFELNKKERGLRTSELKKTRLEFSFRNFWFLMDKYVVTLKPATKDPKSIRRYISLLLSHVLPLTTSSGKHNLITLPFIYIESATFYLKVSMEAECPRIEWKINRIAETVSRTDDRIPVKKQGLSALEFDSKGIYLASVTKSGCLTVHDFEVLYCQSQTKDSSPCSQEDESKILVHLSVPLELDSVRWNPSNQDEVWITYPLNQLKLIASDTNGVLHVWDKRTSSLPCLELTTNSYGIVNSIQLNVDSQVIFGAGKQGIIYSWDLRGGKTSAMFQTHNVARYPPLTSLKLSSMLERIGPLKAQSNIVSKEIHSINLDPSCPHQLAFHLDDGWSGVLDLHNLEVTHIHCPPPAWLNGSSISDDQLHLRKPTWLPTYSIYVVGSSSENGIHLLDFYPHASSPSHVYNEDIESLSRDNRRKQHNFIPMSEAIIACAAHPLNGTIVAGTKVCDVGDVFWFSFSARALLCISICTYSFLSGTPCILQLLILVILTAKFQTF</sequence>
<evidence type="ECO:0000313" key="4">
    <source>
        <dbReference type="EMBL" id="KAF5748774.1"/>
    </source>
</evidence>
<protein>
    <recommendedName>
        <fullName evidence="6">Transducin/WD40 repeat-like superfamily protein</fullName>
    </recommendedName>
</protein>
<dbReference type="PANTHER" id="PTHR19857">
    <property type="entry name" value="MITOCHONDRIAL DIVISION PROTEIN 1-RELATED"/>
    <property type="match status" value="1"/>
</dbReference>
<name>A0A7J7DRJ0_TRIWF</name>